<gene>
    <name evidence="1" type="ORF">J0X25_03805</name>
</gene>
<keyword evidence="2" id="KW-1185">Reference proteome</keyword>
<sequence>MYIGVMTCLPYAADLDRTVLDTWTVDDSNDWWTGLVHDRDHDTGERRLRLERWVDNGNSCSNPHTWRVRPDFWEAERDAVATFERRGGRSPPARLPIDNRLTPLEYTCIRKDDTRWVAVVRVDRPYKSPCIRLYHWNPADAALRQKWTVGRHWAELKDLATRQLRPVA</sequence>
<organism evidence="1 2">
    <name type="scientific">Haloterrigena alkaliphila</name>
    <dbReference type="NCBI Taxonomy" id="2816475"/>
    <lineage>
        <taxon>Archaea</taxon>
        <taxon>Methanobacteriati</taxon>
        <taxon>Methanobacteriota</taxon>
        <taxon>Stenosarchaea group</taxon>
        <taxon>Halobacteria</taxon>
        <taxon>Halobacteriales</taxon>
        <taxon>Natrialbaceae</taxon>
        <taxon>Haloterrigena</taxon>
    </lineage>
</organism>
<proteinExistence type="predicted"/>
<dbReference type="AlphaFoldDB" id="A0A8A2VF12"/>
<dbReference type="Proteomes" id="UP000663203">
    <property type="component" value="Chromosome"/>
</dbReference>
<evidence type="ECO:0000313" key="2">
    <source>
        <dbReference type="Proteomes" id="UP000663203"/>
    </source>
</evidence>
<dbReference type="EMBL" id="CP071462">
    <property type="protein sequence ID" value="QSX00102.1"/>
    <property type="molecule type" value="Genomic_DNA"/>
</dbReference>
<name>A0A8A2VF12_9EURY</name>
<reference evidence="1 2" key="1">
    <citation type="submission" date="2021-03" db="EMBL/GenBank/DDBJ databases">
        <title>Haloterrigena longa sp. nov. and Haloterrigena limicola sp. nov., extremely halophilic archaea isolated from a salt lake.</title>
        <authorList>
            <person name="Henglin C."/>
        </authorList>
    </citation>
    <scope>NUCLEOTIDE SEQUENCE [LARGE SCALE GENOMIC DNA]</scope>
    <source>
        <strain evidence="1 2">KZCA68</strain>
    </source>
</reference>
<dbReference type="KEGG" id="hakz:J0X25_03805"/>
<evidence type="ECO:0000313" key="1">
    <source>
        <dbReference type="EMBL" id="QSX00102.1"/>
    </source>
</evidence>
<accession>A0A8A2VF12</accession>
<protein>
    <submittedName>
        <fullName evidence="1">Uncharacterized protein</fullName>
    </submittedName>
</protein>